<protein>
    <recommendedName>
        <fullName evidence="4">Histone chaperone domain-containing protein</fullName>
    </recommendedName>
</protein>
<proteinExistence type="predicted"/>
<name>A0A9W8BI62_9FUNG</name>
<feature type="compositionally biased region" description="Acidic residues" evidence="1">
    <location>
        <begin position="256"/>
        <end position="270"/>
    </location>
</feature>
<evidence type="ECO:0008006" key="4">
    <source>
        <dbReference type="Google" id="ProtNLM"/>
    </source>
</evidence>
<comment type="caution">
    <text evidence="2">The sequence shown here is derived from an EMBL/GenBank/DDBJ whole genome shotgun (WGS) entry which is preliminary data.</text>
</comment>
<accession>A0A9W8BI62</accession>
<dbReference type="EMBL" id="JANBQF010000266">
    <property type="protein sequence ID" value="KAJ2002837.1"/>
    <property type="molecule type" value="Genomic_DNA"/>
</dbReference>
<feature type="region of interest" description="Disordered" evidence="1">
    <location>
        <begin position="226"/>
        <end position="341"/>
    </location>
</feature>
<feature type="compositionally biased region" description="Acidic residues" evidence="1">
    <location>
        <begin position="323"/>
        <end position="333"/>
    </location>
</feature>
<dbReference type="Proteomes" id="UP001150907">
    <property type="component" value="Unassembled WGS sequence"/>
</dbReference>
<dbReference type="PANTHER" id="PTHR15410">
    <property type="entry name" value="HIRA-INTERACTING PROTEIN 3"/>
    <property type="match status" value="1"/>
</dbReference>
<feature type="compositionally biased region" description="Acidic residues" evidence="1">
    <location>
        <begin position="98"/>
        <end position="113"/>
    </location>
</feature>
<evidence type="ECO:0000313" key="3">
    <source>
        <dbReference type="Proteomes" id="UP001150907"/>
    </source>
</evidence>
<dbReference type="GO" id="GO:0005634">
    <property type="term" value="C:nucleus"/>
    <property type="evidence" value="ECO:0007669"/>
    <property type="project" value="TreeGrafter"/>
</dbReference>
<keyword evidence="3" id="KW-1185">Reference proteome</keyword>
<dbReference type="AlphaFoldDB" id="A0A9W8BI62"/>
<feature type="compositionally biased region" description="Polar residues" evidence="1">
    <location>
        <begin position="143"/>
        <end position="157"/>
    </location>
</feature>
<gene>
    <name evidence="2" type="ORF">H4R26_003394</name>
</gene>
<dbReference type="OrthoDB" id="552755at2759"/>
<dbReference type="PANTHER" id="PTHR15410:SF2">
    <property type="entry name" value="HIRA-INTERACTING PROTEIN 3"/>
    <property type="match status" value="1"/>
</dbReference>
<feature type="region of interest" description="Disordered" evidence="1">
    <location>
        <begin position="71"/>
        <end position="157"/>
    </location>
</feature>
<reference evidence="2" key="1">
    <citation type="submission" date="2022-07" db="EMBL/GenBank/DDBJ databases">
        <title>Phylogenomic reconstructions and comparative analyses of Kickxellomycotina fungi.</title>
        <authorList>
            <person name="Reynolds N.K."/>
            <person name="Stajich J.E."/>
            <person name="Barry K."/>
            <person name="Grigoriev I.V."/>
            <person name="Crous P."/>
            <person name="Smith M.E."/>
        </authorList>
    </citation>
    <scope>NUCLEOTIDE SEQUENCE</scope>
    <source>
        <strain evidence="2">IMI 214461</strain>
    </source>
</reference>
<dbReference type="InterPro" id="IPR037647">
    <property type="entry name" value="HIRIP3"/>
</dbReference>
<evidence type="ECO:0000313" key="2">
    <source>
        <dbReference type="EMBL" id="KAJ2002837.1"/>
    </source>
</evidence>
<evidence type="ECO:0000256" key="1">
    <source>
        <dbReference type="SAM" id="MobiDB-lite"/>
    </source>
</evidence>
<feature type="compositionally biased region" description="Acidic residues" evidence="1">
    <location>
        <begin position="79"/>
        <end position="88"/>
    </location>
</feature>
<organism evidence="2 3">
    <name type="scientific">Coemansia thaxteri</name>
    <dbReference type="NCBI Taxonomy" id="2663907"/>
    <lineage>
        <taxon>Eukaryota</taxon>
        <taxon>Fungi</taxon>
        <taxon>Fungi incertae sedis</taxon>
        <taxon>Zoopagomycota</taxon>
        <taxon>Kickxellomycotina</taxon>
        <taxon>Kickxellomycetes</taxon>
        <taxon>Kickxellales</taxon>
        <taxon>Kickxellaceae</taxon>
        <taxon>Coemansia</taxon>
    </lineage>
</organism>
<feature type="compositionally biased region" description="Acidic residues" evidence="1">
    <location>
        <begin position="287"/>
        <end position="316"/>
    </location>
</feature>
<sequence>MPAVDVAALKKVCKQVVCEGDLDTLTVRSVRRSAEKLMGLDENALDEKQYKLAVSDTVTKVLASIKAVAASPSGGAGADESEVDDDVEREAALNANAADEEASEESDNADDFSDTAPKKRAAAATNQSPVAAKRAKTAKSGDGKSNNTGGKVSKANESTISNLKQYVVKCGLRKVWSKELAGLDGAQQIQHLKALLEELGMEGRPTLDKCKQIKAKRDLQAELDAIGGDTADLVPASTVRSRRVTARKVAAAPDSEVSDSDNSDGDDNDKEPDAAETTGNANGAQEPEPEDDEEGKEEESESDEESDAYSEDEVEEHEQSEQHEDESPEDERDADMSDGSN</sequence>